<feature type="region of interest" description="Disordered" evidence="1">
    <location>
        <begin position="169"/>
        <end position="207"/>
    </location>
</feature>
<evidence type="ECO:0000256" key="1">
    <source>
        <dbReference type="SAM" id="MobiDB-lite"/>
    </source>
</evidence>
<dbReference type="Proteomes" id="UP001165090">
    <property type="component" value="Unassembled WGS sequence"/>
</dbReference>
<comment type="caution">
    <text evidence="2">The sequence shown here is derived from an EMBL/GenBank/DDBJ whole genome shotgun (WGS) entry which is preliminary data.</text>
</comment>
<evidence type="ECO:0000313" key="3">
    <source>
        <dbReference type="Proteomes" id="UP001165090"/>
    </source>
</evidence>
<dbReference type="EMBL" id="BSDZ01000015">
    <property type="protein sequence ID" value="GLI63245.1"/>
    <property type="molecule type" value="Genomic_DNA"/>
</dbReference>
<protein>
    <submittedName>
        <fullName evidence="2">Uncharacterized protein</fullName>
    </submittedName>
</protein>
<reference evidence="2 3" key="1">
    <citation type="journal article" date="2023" name="IScience">
        <title>Expanded male sex-determining region conserved during the evolution of homothallism in the green alga Volvox.</title>
        <authorList>
            <person name="Yamamoto K."/>
            <person name="Matsuzaki R."/>
            <person name="Mahakham W."/>
            <person name="Heman W."/>
            <person name="Sekimoto H."/>
            <person name="Kawachi M."/>
            <person name="Minakuchi Y."/>
            <person name="Toyoda A."/>
            <person name="Nozaki H."/>
        </authorList>
    </citation>
    <scope>NUCLEOTIDE SEQUENCE [LARGE SCALE GENOMIC DNA]</scope>
    <source>
        <strain evidence="2 3">NIES-4468</strain>
    </source>
</reference>
<proteinExistence type="predicted"/>
<keyword evidence="3" id="KW-1185">Reference proteome</keyword>
<evidence type="ECO:0000313" key="2">
    <source>
        <dbReference type="EMBL" id="GLI63245.1"/>
    </source>
</evidence>
<sequence length="355" mass="37192">MDITRAAQLMSAMWPDVECAVCKVEDGILLDAAVMAAIMCALKEELAPVEDSLAAAIIDVMETFVLGMPRPKGFVFIPCAVNEVKCLKDFLLGDALHLLPTGEEDVSPRDAEDVTPCEDDACKAPEKTAHNITSARSSHTSEGALPGGEAAVASTTLDPVLPAGGSVNARAGPAEHYKGRVVPGFPPRPRQGLSRSRAGSEEPSGPWGRRCASCMSLHRLHHAEQYRAGVLGGSAPIACVQVLTWRDQLCAPDTIGMALAAVFSGDTLRSAGPLGVVYADLQEALSRQDQSALDRAQAAAEHLPLELLPGHVLGKHMCVADIWEVMASVQGSRLGLGGMAVGRCGSTQKPSGSMA</sequence>
<accession>A0ABQ5S0G3</accession>
<name>A0ABQ5S0G3_9CHLO</name>
<organism evidence="2 3">
    <name type="scientific">Volvox africanus</name>
    <dbReference type="NCBI Taxonomy" id="51714"/>
    <lineage>
        <taxon>Eukaryota</taxon>
        <taxon>Viridiplantae</taxon>
        <taxon>Chlorophyta</taxon>
        <taxon>core chlorophytes</taxon>
        <taxon>Chlorophyceae</taxon>
        <taxon>CS clade</taxon>
        <taxon>Chlamydomonadales</taxon>
        <taxon>Volvocaceae</taxon>
        <taxon>Volvox</taxon>
    </lineage>
</organism>
<gene>
    <name evidence="2" type="ORF">VaNZ11_006142</name>
</gene>